<reference evidence="6" key="2">
    <citation type="journal article" date="2010" name="Stand. Genomic Sci.">
        <title>Complete genome sequence of Thermaerobacter marianensis type strain (7p75aT).</title>
        <authorList>
            <person name="Han C."/>
            <person name="Gu W."/>
            <person name="Zhang X."/>
            <person name="Lapidus A."/>
            <person name="Nolan M."/>
            <person name="Copeland A."/>
            <person name="Lucas S."/>
            <person name="Glavina Del Rio T."/>
            <person name="Tice H."/>
            <person name="Cheng J."/>
            <person name="Tapia R."/>
            <person name="Goodwin L."/>
            <person name="Pitluck S."/>
            <person name="Pagani I."/>
            <person name="Ivanova N."/>
            <person name="Mavromatis K."/>
            <person name="Mikhailova N."/>
            <person name="Pati A."/>
            <person name="Chen A."/>
            <person name="Palaniappan K."/>
            <person name="Land M."/>
            <person name="Hauser L."/>
            <person name="Chang Y."/>
            <person name="Jeffries C."/>
            <person name="Schneider S."/>
            <person name="Rohde M."/>
            <person name="Goker M."/>
            <person name="Pukall R."/>
            <person name="Woyke T."/>
            <person name="Bristow J."/>
            <person name="Eisen J."/>
            <person name="Markowitz V."/>
            <person name="Hugenholtz P."/>
            <person name="Kyrpides N."/>
            <person name="Klenk H."/>
            <person name="Detter J."/>
        </authorList>
    </citation>
    <scope>NUCLEOTIDE SEQUENCE [LARGE SCALE GENOMIC DNA]</scope>
    <source>
        <strain evidence="6">ATCC 700841 / DSM 12885 / JCM 10246 / 7p75a</strain>
    </source>
</reference>
<keyword evidence="6" id="KW-1185">Reference proteome</keyword>
<dbReference type="OrthoDB" id="9804442at2"/>
<organism evidence="5 6">
    <name type="scientific">Thermaerobacter marianensis (strain ATCC 700841 / DSM 12885 / JCM 10246 / 7p75a)</name>
    <dbReference type="NCBI Taxonomy" id="644966"/>
    <lineage>
        <taxon>Bacteria</taxon>
        <taxon>Bacillati</taxon>
        <taxon>Bacillota</taxon>
        <taxon>Clostridia</taxon>
        <taxon>Eubacteriales</taxon>
        <taxon>Clostridiales Family XVII. Incertae Sedis</taxon>
        <taxon>Thermaerobacter</taxon>
    </lineage>
</organism>
<name>E6SJ70_THEM7</name>
<reference evidence="5 6" key="1">
    <citation type="journal article" date="2010" name="Stand. Genomic Sci.">
        <title>Complete genome sequence of Thermaerobacter marianensis type strain (7p75a).</title>
        <authorList>
            <person name="Han C."/>
            <person name="Gu W."/>
            <person name="Zhang X."/>
            <person name="Lapidus A."/>
            <person name="Nolan M."/>
            <person name="Copeland A."/>
            <person name="Lucas S."/>
            <person name="Del Rio T.G."/>
            <person name="Tice H."/>
            <person name="Cheng J.F."/>
            <person name="Tapia R."/>
            <person name="Goodwin L."/>
            <person name="Pitluck S."/>
            <person name="Pagani I."/>
            <person name="Ivanova N."/>
            <person name="Mavromatis K."/>
            <person name="Mikhailova N."/>
            <person name="Pati A."/>
            <person name="Chen A."/>
            <person name="Palaniappan K."/>
            <person name="Land M."/>
            <person name="Hauser L."/>
            <person name="Chang Y.J."/>
            <person name="Jeffries C.D."/>
            <person name="Schneider S."/>
            <person name="Rohde M."/>
            <person name="Goker M."/>
            <person name="Pukall R."/>
            <person name="Woyke T."/>
            <person name="Bristow J."/>
            <person name="Eisen J.A."/>
            <person name="Markowitz V."/>
            <person name="Hugenholtz P."/>
            <person name="Kyrpides N.C."/>
            <person name="Klenk H.P."/>
            <person name="Detter J.C."/>
        </authorList>
    </citation>
    <scope>NUCLEOTIDE SEQUENCE [LARGE SCALE GENOMIC DNA]</scope>
    <source>
        <strain evidence="6">ATCC 700841 / DSM 12885 / JCM 10246 / 7p75a</strain>
    </source>
</reference>
<dbReference type="SUPFAM" id="SSF55811">
    <property type="entry name" value="Nudix"/>
    <property type="match status" value="1"/>
</dbReference>
<gene>
    <name evidence="5" type="ordered locus">Tmar_2013</name>
</gene>
<evidence type="ECO:0000256" key="3">
    <source>
        <dbReference type="RuleBase" id="RU003476"/>
    </source>
</evidence>
<dbReference type="AlphaFoldDB" id="E6SJ70"/>
<dbReference type="EMBL" id="CP002344">
    <property type="protein sequence ID" value="ADU52094.1"/>
    <property type="molecule type" value="Genomic_DNA"/>
</dbReference>
<dbReference type="InterPro" id="IPR015797">
    <property type="entry name" value="NUDIX_hydrolase-like_dom_sf"/>
</dbReference>
<dbReference type="InterPro" id="IPR000086">
    <property type="entry name" value="NUDIX_hydrolase_dom"/>
</dbReference>
<dbReference type="InterPro" id="IPR020084">
    <property type="entry name" value="NUDIX_hydrolase_CS"/>
</dbReference>
<dbReference type="GO" id="GO:0016787">
    <property type="term" value="F:hydrolase activity"/>
    <property type="evidence" value="ECO:0007669"/>
    <property type="project" value="UniProtKB-KW"/>
</dbReference>
<sequence>MLSFDTDGVRFNLRVAGVILAGDHVLLTQIAGADYWFLPGGRVEPGEPTDAALRRELWEELDVHAHVGRLLWVVESFFTLEGHRFHEVGFYYRVTLPGVAASGGAAGGRVPSRGATSRKQDGANVLLFQWFPLGDLGAGVRLLPSFLADALAHLPKTTRHVVYREEPAG</sequence>
<dbReference type="PANTHER" id="PTHR43046:SF14">
    <property type="entry name" value="MUTT_NUDIX FAMILY PROTEIN"/>
    <property type="match status" value="1"/>
</dbReference>
<keyword evidence="2 3" id="KW-0378">Hydrolase</keyword>
<evidence type="ECO:0000313" key="5">
    <source>
        <dbReference type="EMBL" id="ADU52094.1"/>
    </source>
</evidence>
<feature type="domain" description="Nudix hydrolase" evidence="4">
    <location>
        <begin position="10"/>
        <end position="156"/>
    </location>
</feature>
<evidence type="ECO:0000313" key="6">
    <source>
        <dbReference type="Proteomes" id="UP000008915"/>
    </source>
</evidence>
<dbReference type="Proteomes" id="UP000008915">
    <property type="component" value="Chromosome"/>
</dbReference>
<comment type="cofactor">
    <cofactor evidence="1">
        <name>Mg(2+)</name>
        <dbReference type="ChEBI" id="CHEBI:18420"/>
    </cofactor>
</comment>
<dbReference type="PROSITE" id="PS51462">
    <property type="entry name" value="NUDIX"/>
    <property type="match status" value="1"/>
</dbReference>
<dbReference type="Pfam" id="PF00293">
    <property type="entry name" value="NUDIX"/>
    <property type="match status" value="1"/>
</dbReference>
<dbReference type="eggNOG" id="COG1051">
    <property type="taxonomic scope" value="Bacteria"/>
</dbReference>
<evidence type="ECO:0000259" key="4">
    <source>
        <dbReference type="PROSITE" id="PS51462"/>
    </source>
</evidence>
<evidence type="ECO:0000256" key="2">
    <source>
        <dbReference type="ARBA" id="ARBA00022801"/>
    </source>
</evidence>
<dbReference type="PROSITE" id="PS00893">
    <property type="entry name" value="NUDIX_BOX"/>
    <property type="match status" value="1"/>
</dbReference>
<evidence type="ECO:0000256" key="1">
    <source>
        <dbReference type="ARBA" id="ARBA00001946"/>
    </source>
</evidence>
<dbReference type="RefSeq" id="WP_013496394.1">
    <property type="nucleotide sequence ID" value="NC_014831.1"/>
</dbReference>
<protein>
    <submittedName>
        <fullName evidence="5">NUDIX hydrolase</fullName>
    </submittedName>
</protein>
<dbReference type="KEGG" id="tmr:Tmar_2013"/>
<dbReference type="InterPro" id="IPR020476">
    <property type="entry name" value="Nudix_hydrolase"/>
</dbReference>
<dbReference type="HOGENOM" id="CLU_037162_18_6_9"/>
<proteinExistence type="inferred from homology"/>
<dbReference type="PANTHER" id="PTHR43046">
    <property type="entry name" value="GDP-MANNOSE MANNOSYL HYDROLASE"/>
    <property type="match status" value="1"/>
</dbReference>
<comment type="similarity">
    <text evidence="3">Belongs to the Nudix hydrolase family.</text>
</comment>
<dbReference type="PRINTS" id="PR00502">
    <property type="entry name" value="NUDIXFAMILY"/>
</dbReference>
<dbReference type="Gene3D" id="3.90.79.10">
    <property type="entry name" value="Nucleoside Triphosphate Pyrophosphohydrolase"/>
    <property type="match status" value="1"/>
</dbReference>
<accession>E6SJ70</accession>
<dbReference type="CDD" id="cd04688">
    <property type="entry name" value="NUDIX_Hydrolase"/>
    <property type="match status" value="1"/>
</dbReference>